<dbReference type="SFLD" id="SFLDG01205">
    <property type="entry name" value="AMPS.1"/>
    <property type="match status" value="1"/>
</dbReference>
<dbReference type="PANTHER" id="PTHR11571:SF150">
    <property type="entry name" value="GLUTATHIONE S-TRANSFERASE"/>
    <property type="match status" value="1"/>
</dbReference>
<evidence type="ECO:0000313" key="3">
    <source>
        <dbReference type="Proteomes" id="UP000694888"/>
    </source>
</evidence>
<dbReference type="Proteomes" id="UP000694888">
    <property type="component" value="Unplaced"/>
</dbReference>
<gene>
    <name evidence="4" type="primary">LOC101852914</name>
</gene>
<protein>
    <submittedName>
        <fullName evidence="4">S-crystallin SL11</fullName>
    </submittedName>
</protein>
<evidence type="ECO:0000313" key="4">
    <source>
        <dbReference type="RefSeq" id="XP_005095055.2"/>
    </source>
</evidence>
<dbReference type="Gene3D" id="3.40.30.10">
    <property type="entry name" value="Glutaredoxin"/>
    <property type="match status" value="1"/>
</dbReference>
<dbReference type="SUPFAM" id="SSF47616">
    <property type="entry name" value="GST C-terminal domain-like"/>
    <property type="match status" value="1"/>
</dbReference>
<dbReference type="PROSITE" id="PS50404">
    <property type="entry name" value="GST_NTER"/>
    <property type="match status" value="1"/>
</dbReference>
<accession>A0ABM0JJG2</accession>
<dbReference type="InterPro" id="IPR004045">
    <property type="entry name" value="Glutathione_S-Trfase_N"/>
</dbReference>
<sequence length="205" mass="22963">MSSGKVSLQYFDLRARGEILRLVFSAAKIPFEDSRIQFADWPKLKPNTPYGTLPVIEIKGNKYSQSLALATYYARENGLYGSSNLEGLKIDMIQQLREDLLGVEGKGFGEQDAAKKAEIGNELATNVYPRYLKYFNDILKANGNGWSVGSKLSLADIVIFEGTESIQQTNRELIDQFPEVKALRAKVAKVDGIRQYVQSRKVQGF</sequence>
<dbReference type="Pfam" id="PF02798">
    <property type="entry name" value="GST_N"/>
    <property type="match status" value="1"/>
</dbReference>
<evidence type="ECO:0000259" key="2">
    <source>
        <dbReference type="PROSITE" id="PS50405"/>
    </source>
</evidence>
<evidence type="ECO:0000259" key="1">
    <source>
        <dbReference type="PROSITE" id="PS50404"/>
    </source>
</evidence>
<dbReference type="InterPro" id="IPR010987">
    <property type="entry name" value="Glutathione-S-Trfase_C-like"/>
</dbReference>
<dbReference type="CDD" id="cd03192">
    <property type="entry name" value="GST_C_Sigma_like"/>
    <property type="match status" value="1"/>
</dbReference>
<dbReference type="InterPro" id="IPR040079">
    <property type="entry name" value="Glutathione_S-Trfase"/>
</dbReference>
<dbReference type="SUPFAM" id="SSF52833">
    <property type="entry name" value="Thioredoxin-like"/>
    <property type="match status" value="1"/>
</dbReference>
<feature type="domain" description="GST N-terminal" evidence="1">
    <location>
        <begin position="4"/>
        <end position="81"/>
    </location>
</feature>
<proteinExistence type="predicted"/>
<organism evidence="3 4">
    <name type="scientific">Aplysia californica</name>
    <name type="common">California sea hare</name>
    <dbReference type="NCBI Taxonomy" id="6500"/>
    <lineage>
        <taxon>Eukaryota</taxon>
        <taxon>Metazoa</taxon>
        <taxon>Spiralia</taxon>
        <taxon>Lophotrochozoa</taxon>
        <taxon>Mollusca</taxon>
        <taxon>Gastropoda</taxon>
        <taxon>Heterobranchia</taxon>
        <taxon>Euthyneura</taxon>
        <taxon>Tectipleura</taxon>
        <taxon>Aplysiida</taxon>
        <taxon>Aplysioidea</taxon>
        <taxon>Aplysiidae</taxon>
        <taxon>Aplysia</taxon>
    </lineage>
</organism>
<name>A0ABM0JJG2_APLCA</name>
<dbReference type="SFLD" id="SFLDG00363">
    <property type="entry name" value="AMPS_(cytGST):_Alpha-__Mu-__Pi"/>
    <property type="match status" value="1"/>
</dbReference>
<dbReference type="PROSITE" id="PS50405">
    <property type="entry name" value="GST_CTER"/>
    <property type="match status" value="1"/>
</dbReference>
<dbReference type="PANTHER" id="PTHR11571">
    <property type="entry name" value="GLUTATHIONE S-TRANSFERASE"/>
    <property type="match status" value="1"/>
</dbReference>
<reference evidence="4" key="1">
    <citation type="submission" date="2025-08" db="UniProtKB">
        <authorList>
            <consortium name="RefSeq"/>
        </authorList>
    </citation>
    <scope>IDENTIFICATION</scope>
</reference>
<dbReference type="GeneID" id="101852914"/>
<keyword evidence="3" id="KW-1185">Reference proteome</keyword>
<feature type="domain" description="GST C-terminal" evidence="2">
    <location>
        <begin position="83"/>
        <end position="205"/>
    </location>
</feature>
<dbReference type="InterPro" id="IPR036249">
    <property type="entry name" value="Thioredoxin-like_sf"/>
</dbReference>
<dbReference type="InterPro" id="IPR050213">
    <property type="entry name" value="GST_superfamily"/>
</dbReference>
<dbReference type="SFLD" id="SFLDS00019">
    <property type="entry name" value="Glutathione_Transferase_(cytos"/>
    <property type="match status" value="1"/>
</dbReference>
<dbReference type="Pfam" id="PF14497">
    <property type="entry name" value="GST_C_3"/>
    <property type="match status" value="1"/>
</dbReference>
<dbReference type="InterPro" id="IPR004046">
    <property type="entry name" value="GST_C"/>
</dbReference>
<dbReference type="Gene3D" id="1.20.1050.10">
    <property type="match status" value="1"/>
</dbReference>
<dbReference type="InterPro" id="IPR036282">
    <property type="entry name" value="Glutathione-S-Trfase_C_sf"/>
</dbReference>
<dbReference type="RefSeq" id="XP_005095055.2">
    <property type="nucleotide sequence ID" value="XM_005094998.3"/>
</dbReference>
<dbReference type="CDD" id="cd03039">
    <property type="entry name" value="GST_N_Sigma_like"/>
    <property type="match status" value="1"/>
</dbReference>